<proteinExistence type="predicted"/>
<evidence type="ECO:0000256" key="1">
    <source>
        <dbReference type="SAM" id="MobiDB-lite"/>
    </source>
</evidence>
<organism evidence="2">
    <name type="scientific">uncultured Caudovirales phage</name>
    <dbReference type="NCBI Taxonomy" id="2100421"/>
    <lineage>
        <taxon>Viruses</taxon>
        <taxon>Duplodnaviria</taxon>
        <taxon>Heunggongvirae</taxon>
        <taxon>Uroviricota</taxon>
        <taxon>Caudoviricetes</taxon>
        <taxon>Peduoviridae</taxon>
        <taxon>Maltschvirus</taxon>
        <taxon>Maltschvirus maltsch</taxon>
    </lineage>
</organism>
<sequence>MSAPLELLKFNIQEREYPYFEDSELEMLLISNDNNVNKASWKGCLLKAATDDEIKVGPVETKSTNSSYWLNLAETYKAEYEKEESKNKSNTGYKTSMQRVDGR</sequence>
<name>A0A2H4J040_9CAUD</name>
<accession>A0A2H4J040</accession>
<evidence type="ECO:0000313" key="2">
    <source>
        <dbReference type="EMBL" id="ASN68284.1"/>
    </source>
</evidence>
<gene>
    <name evidence="2" type="ORF">10S11_22</name>
</gene>
<protein>
    <submittedName>
        <fullName evidence="2">Uncharacterized protein</fullName>
    </submittedName>
</protein>
<dbReference type="EMBL" id="MF417875">
    <property type="protein sequence ID" value="ASN68284.1"/>
    <property type="molecule type" value="Genomic_DNA"/>
</dbReference>
<feature type="region of interest" description="Disordered" evidence="1">
    <location>
        <begin position="80"/>
        <end position="103"/>
    </location>
</feature>
<reference evidence="2" key="1">
    <citation type="submission" date="2017-06" db="EMBL/GenBank/DDBJ databases">
        <title>Novel phages from South African skin metaviromes.</title>
        <authorList>
            <person name="van Zyl L.J."/>
            <person name="Abrahams Y."/>
            <person name="Stander E.A."/>
            <person name="Kirby B.M."/>
            <person name="Clavaud C."/>
            <person name="Farcet C."/>
            <person name="Breton L."/>
            <person name="Trindade M.I."/>
        </authorList>
    </citation>
    <scope>NUCLEOTIDE SEQUENCE</scope>
</reference>
<feature type="compositionally biased region" description="Polar residues" evidence="1">
    <location>
        <begin position="92"/>
        <end position="103"/>
    </location>
</feature>